<dbReference type="InterPro" id="IPR022805">
    <property type="entry name" value="PEP_COase_bac/pln-type"/>
</dbReference>
<dbReference type="GO" id="GO:0008964">
    <property type="term" value="F:phosphoenolpyruvate carboxylase activity"/>
    <property type="evidence" value="ECO:0007669"/>
    <property type="project" value="UniProtKB-UniRule"/>
</dbReference>
<comment type="caution">
    <text evidence="13">The sequence shown here is derived from an EMBL/GenBank/DDBJ whole genome shotgun (WGS) entry which is preliminary data.</text>
</comment>
<comment type="cofactor">
    <cofactor evidence="1 10">
        <name>Mg(2+)</name>
        <dbReference type="ChEBI" id="CHEBI:18420"/>
    </cofactor>
</comment>
<dbReference type="InterPro" id="IPR021135">
    <property type="entry name" value="PEP_COase"/>
</dbReference>
<dbReference type="NCBIfam" id="NF000584">
    <property type="entry name" value="PRK00009.1"/>
    <property type="match status" value="1"/>
</dbReference>
<dbReference type="PRINTS" id="PR00150">
    <property type="entry name" value="PEPCARBXLASE"/>
</dbReference>
<keyword evidence="13" id="KW-0670">Pyruvate</keyword>
<dbReference type="InterPro" id="IPR033129">
    <property type="entry name" value="PEPCASE_His_AS"/>
</dbReference>
<dbReference type="InterPro" id="IPR018129">
    <property type="entry name" value="PEP_COase_Lys_AS"/>
</dbReference>
<evidence type="ECO:0000256" key="1">
    <source>
        <dbReference type="ARBA" id="ARBA00001946"/>
    </source>
</evidence>
<dbReference type="GO" id="GO:0015977">
    <property type="term" value="P:carbon fixation"/>
    <property type="evidence" value="ECO:0007669"/>
    <property type="project" value="UniProtKB-UniRule"/>
</dbReference>
<evidence type="ECO:0000256" key="12">
    <source>
        <dbReference type="PROSITE-ProRule" id="PRU10112"/>
    </source>
</evidence>
<dbReference type="GO" id="GO:0000287">
    <property type="term" value="F:magnesium ion binding"/>
    <property type="evidence" value="ECO:0007669"/>
    <property type="project" value="UniProtKB-UniRule"/>
</dbReference>
<sequence>MNQDKDAPLRDDIRLLGRLLGDTVRDQQGEAAFGLIERIRQNSVRFRRDDDIAARRELEDILDALSREQTIQVVRAFSYFSHLANIAEDQHHIRRSRAHLIAGSAPREGSLAHALERALDSGAADPAALAGFFDGALVSPVLTAHPTEVQRKSILNCETVIARLLDARDRMQLTPEEAEANDEALRRAVLTLWQTRMLRTAKLSVIDEVNNGLSYFETTFLRELPRLYASLEDRLAAADRALGTPELAAFVQVGSWIGGDRDGNPFVTAEVLERALAMQCAVALGHYLDELHILGSQLSLGIGLVSASDALLALAEASPDHSPHRSDEPYRRAISGIYARLAATYRSLLGHDPLRHAVAAAQPYPSAAALAEDLEVLHRSLAANGSGALTRGRLRHLRRAVKVFGFHLAPLDLRQNSDVHERTVAELLERACPGTAYASLDEDARCALLLEELATARPLASPHVRYTDETEGELAIFRAARQAHLRYGTAAIRNCIISKTDDVSDLLELAVLLKEAGLLRPLENALDVNIVPLFETIGDLENAAGVMARIFSIPAYRGLLEARDHTQEVMLGYSDSNKDGGFLTSGWALYKAEGELVETFARHGVRLRLFHGRGGSVGRGGGPSYQAILAQPEGAVQGQIRLTEQGEVIGAKYGNPEVGRRNLEVLVAATLESSLRPASASPTPPAFLDAMQALSDAAFAAYRGLVYETEGFERYFWESTVISEIAALNIGSRPASRKKSTAIEDLRAIPWVFSWSQCRVMLPGWYGFGSAVRDFLTANPDDGLALLQRMNMEWPFFQTLLSNMDMVLSKTDLAIASRYAELVKDAALRDTIFGRIRAEHQATVGAVLRITGQSELLDANPLLKRSIRNRFPYLDPLNHVQVELLRRHREAAEAGGIDERIRLGIHISINGIAAGLRNSG</sequence>
<evidence type="ECO:0000256" key="7">
    <source>
        <dbReference type="ARBA" id="ARBA00023239"/>
    </source>
</evidence>
<comment type="similarity">
    <text evidence="3 10">Belongs to the PEPCase type 1 family.</text>
</comment>
<comment type="subunit">
    <text evidence="10">Homotetramer.</text>
</comment>
<organism evidence="13 14">
    <name type="scientific">Thauera aminoaromatica</name>
    <dbReference type="NCBI Taxonomy" id="164330"/>
    <lineage>
        <taxon>Bacteria</taxon>
        <taxon>Pseudomonadati</taxon>
        <taxon>Pseudomonadota</taxon>
        <taxon>Betaproteobacteria</taxon>
        <taxon>Rhodocyclales</taxon>
        <taxon>Zoogloeaceae</taxon>
        <taxon>Thauera</taxon>
    </lineage>
</organism>
<dbReference type="AlphaFoldDB" id="A0A5C7SRX1"/>
<dbReference type="EC" id="4.1.1.31" evidence="4 10"/>
<proteinExistence type="inferred from homology"/>
<name>A0A5C7SRX1_THASP</name>
<dbReference type="PANTHER" id="PTHR30523">
    <property type="entry name" value="PHOSPHOENOLPYRUVATE CARBOXYLASE"/>
    <property type="match status" value="1"/>
</dbReference>
<evidence type="ECO:0000256" key="10">
    <source>
        <dbReference type="HAMAP-Rule" id="MF_00595"/>
    </source>
</evidence>
<dbReference type="HAMAP" id="MF_00595">
    <property type="entry name" value="PEPcase_type1"/>
    <property type="match status" value="1"/>
</dbReference>
<evidence type="ECO:0000256" key="8">
    <source>
        <dbReference type="ARBA" id="ARBA00023300"/>
    </source>
</evidence>
<dbReference type="SUPFAM" id="SSF51621">
    <property type="entry name" value="Phosphoenolpyruvate/pyruvate domain"/>
    <property type="match status" value="1"/>
</dbReference>
<dbReference type="GO" id="GO:0006107">
    <property type="term" value="P:oxaloacetate metabolic process"/>
    <property type="evidence" value="ECO:0007669"/>
    <property type="project" value="UniProtKB-UniRule"/>
</dbReference>
<dbReference type="GO" id="GO:0005829">
    <property type="term" value="C:cytosol"/>
    <property type="evidence" value="ECO:0007669"/>
    <property type="project" value="TreeGrafter"/>
</dbReference>
<evidence type="ECO:0000256" key="11">
    <source>
        <dbReference type="PROSITE-ProRule" id="PRU10111"/>
    </source>
</evidence>
<keyword evidence="7 10" id="KW-0456">Lyase</keyword>
<accession>A0A5C7SRX1</accession>
<dbReference type="Gene3D" id="1.20.1440.90">
    <property type="entry name" value="Phosphoenolpyruvate/pyruvate domain"/>
    <property type="match status" value="1"/>
</dbReference>
<evidence type="ECO:0000256" key="6">
    <source>
        <dbReference type="ARBA" id="ARBA00022842"/>
    </source>
</evidence>
<dbReference type="RefSeq" id="WP_276657963.1">
    <property type="nucleotide sequence ID" value="NZ_SSFD01000105.1"/>
</dbReference>
<evidence type="ECO:0000256" key="2">
    <source>
        <dbReference type="ARBA" id="ARBA00003670"/>
    </source>
</evidence>
<evidence type="ECO:0000256" key="5">
    <source>
        <dbReference type="ARBA" id="ARBA00022419"/>
    </source>
</evidence>
<feature type="active site" evidence="10 12">
    <location>
        <position position="578"/>
    </location>
</feature>
<reference evidence="13 14" key="1">
    <citation type="submission" date="2018-09" db="EMBL/GenBank/DDBJ databases">
        <title>Metagenome Assembled Genomes from an Advanced Water Purification Facility.</title>
        <authorList>
            <person name="Stamps B.W."/>
            <person name="Spear J.R."/>
        </authorList>
    </citation>
    <scope>NUCLEOTIDE SEQUENCE [LARGE SCALE GENOMIC DNA]</scope>
    <source>
        <strain evidence="13">Bin_27_1</strain>
    </source>
</reference>
<evidence type="ECO:0000313" key="14">
    <source>
        <dbReference type="Proteomes" id="UP000321192"/>
    </source>
</evidence>
<evidence type="ECO:0000256" key="4">
    <source>
        <dbReference type="ARBA" id="ARBA00012305"/>
    </source>
</evidence>
<dbReference type="PANTHER" id="PTHR30523:SF6">
    <property type="entry name" value="PHOSPHOENOLPYRUVATE CARBOXYLASE"/>
    <property type="match status" value="1"/>
</dbReference>
<dbReference type="PROSITE" id="PS00393">
    <property type="entry name" value="PEPCASE_2"/>
    <property type="match status" value="1"/>
</dbReference>
<comment type="catalytic activity">
    <reaction evidence="9 10">
        <text>oxaloacetate + phosphate = phosphoenolpyruvate + hydrogencarbonate</text>
        <dbReference type="Rhea" id="RHEA:28370"/>
        <dbReference type="ChEBI" id="CHEBI:16452"/>
        <dbReference type="ChEBI" id="CHEBI:17544"/>
        <dbReference type="ChEBI" id="CHEBI:43474"/>
        <dbReference type="ChEBI" id="CHEBI:58702"/>
        <dbReference type="EC" id="4.1.1.31"/>
    </reaction>
</comment>
<evidence type="ECO:0000256" key="9">
    <source>
        <dbReference type="ARBA" id="ARBA00048995"/>
    </source>
</evidence>
<protein>
    <recommendedName>
        <fullName evidence="5 10">Phosphoenolpyruvate carboxylase</fullName>
        <shortName evidence="10">PEPC</shortName>
        <shortName evidence="10">PEPCase</shortName>
        <ecNumber evidence="4 10">4.1.1.31</ecNumber>
    </recommendedName>
</protein>
<dbReference type="EMBL" id="SSFD01000105">
    <property type="protein sequence ID" value="TXH86614.1"/>
    <property type="molecule type" value="Genomic_DNA"/>
</dbReference>
<keyword evidence="8 10" id="KW-0120">Carbon dioxide fixation</keyword>
<dbReference type="InterPro" id="IPR015813">
    <property type="entry name" value="Pyrv/PenolPyrv_kinase-like_dom"/>
</dbReference>
<dbReference type="Pfam" id="PF00311">
    <property type="entry name" value="PEPcase"/>
    <property type="match status" value="1"/>
</dbReference>
<keyword evidence="6 10" id="KW-0460">Magnesium</keyword>
<dbReference type="GO" id="GO:0006099">
    <property type="term" value="P:tricarboxylic acid cycle"/>
    <property type="evidence" value="ECO:0007669"/>
    <property type="project" value="InterPro"/>
</dbReference>
<evidence type="ECO:0000313" key="13">
    <source>
        <dbReference type="EMBL" id="TXH86614.1"/>
    </source>
</evidence>
<gene>
    <name evidence="10" type="primary">ppc</name>
    <name evidence="13" type="ORF">E6Q80_07320</name>
</gene>
<evidence type="ECO:0000256" key="3">
    <source>
        <dbReference type="ARBA" id="ARBA00008346"/>
    </source>
</evidence>
<dbReference type="PROSITE" id="PS00781">
    <property type="entry name" value="PEPCASE_1"/>
    <property type="match status" value="1"/>
</dbReference>
<feature type="active site" evidence="10 11">
    <location>
        <position position="145"/>
    </location>
</feature>
<dbReference type="Proteomes" id="UP000321192">
    <property type="component" value="Unassembled WGS sequence"/>
</dbReference>
<comment type="function">
    <text evidence="2 10">Forms oxaloacetate, a four-carbon dicarboxylic acid source for the tricarboxylic acid cycle.</text>
</comment>